<name>A0A4Y2MZE8_ARAVE</name>
<organism evidence="1 2">
    <name type="scientific">Araneus ventricosus</name>
    <name type="common">Orbweaver spider</name>
    <name type="synonym">Epeira ventricosa</name>
    <dbReference type="NCBI Taxonomy" id="182803"/>
    <lineage>
        <taxon>Eukaryota</taxon>
        <taxon>Metazoa</taxon>
        <taxon>Ecdysozoa</taxon>
        <taxon>Arthropoda</taxon>
        <taxon>Chelicerata</taxon>
        <taxon>Arachnida</taxon>
        <taxon>Araneae</taxon>
        <taxon>Araneomorphae</taxon>
        <taxon>Entelegynae</taxon>
        <taxon>Araneoidea</taxon>
        <taxon>Araneidae</taxon>
        <taxon>Araneus</taxon>
    </lineage>
</organism>
<evidence type="ECO:0000313" key="1">
    <source>
        <dbReference type="EMBL" id="GBN31899.1"/>
    </source>
</evidence>
<dbReference type="Proteomes" id="UP000499080">
    <property type="component" value="Unassembled WGS sequence"/>
</dbReference>
<reference evidence="1 2" key="1">
    <citation type="journal article" date="2019" name="Sci. Rep.">
        <title>Orb-weaving spider Araneus ventricosus genome elucidates the spidroin gene catalogue.</title>
        <authorList>
            <person name="Kono N."/>
            <person name="Nakamura H."/>
            <person name="Ohtoshi R."/>
            <person name="Moran D.A.P."/>
            <person name="Shinohara A."/>
            <person name="Yoshida Y."/>
            <person name="Fujiwara M."/>
            <person name="Mori M."/>
            <person name="Tomita M."/>
            <person name="Arakawa K."/>
        </authorList>
    </citation>
    <scope>NUCLEOTIDE SEQUENCE [LARGE SCALE GENOMIC DNA]</scope>
</reference>
<protein>
    <submittedName>
        <fullName evidence="1">Uncharacterized protein</fullName>
    </submittedName>
</protein>
<gene>
    <name evidence="1" type="ORF">AVEN_128460_1</name>
</gene>
<dbReference type="AlphaFoldDB" id="A0A4Y2MZE8"/>
<accession>A0A4Y2MZE8</accession>
<sequence length="377" mass="43065">MYVYPPKLQDLTSWPPTSGISNAKEMWEISAPPDHSLCWSLVLSFIIASPENSDWLERLLGSQEEMRELMQKKKIPVQKLDSRSIKRQVMNFNPFKNQHSFYFNKDLIKVFRMFSLRLNRIAGEMRRNSGDWGDDTKLKAATKMLKCCIQVYETDPEGRKLQPTIYAPVADRVVLFLFQYSGFTKKYTTKSPPGQDSDHKVINVYGFGMNLHHVVPLRRDALGHILKRTDLSQQIIQGIQRDFNGGGNFLVSLLSKDWKKVALPSIYVSPYIAWKLAAAGFVTDPCSLDGNGLSAFYHCMGLDSTHLLHVLYDYASNSFEHSDKTTRNPDPEILRALARIRDALQDDSSKSNGFSTLEDKRGVALKSYEEILCFNEY</sequence>
<proteinExistence type="predicted"/>
<keyword evidence="2" id="KW-1185">Reference proteome</keyword>
<dbReference type="EMBL" id="BGPR01008150">
    <property type="protein sequence ID" value="GBN31899.1"/>
    <property type="molecule type" value="Genomic_DNA"/>
</dbReference>
<comment type="caution">
    <text evidence="1">The sequence shown here is derived from an EMBL/GenBank/DDBJ whole genome shotgun (WGS) entry which is preliminary data.</text>
</comment>
<evidence type="ECO:0000313" key="2">
    <source>
        <dbReference type="Proteomes" id="UP000499080"/>
    </source>
</evidence>